<evidence type="ECO:0000313" key="2">
    <source>
        <dbReference type="EMBL" id="GMF37312.1"/>
    </source>
</evidence>
<dbReference type="Proteomes" id="UP001165083">
    <property type="component" value="Unassembled WGS sequence"/>
</dbReference>
<dbReference type="OrthoDB" id="161023at2759"/>
<dbReference type="EMBL" id="BSXW01001509">
    <property type="protein sequence ID" value="GMF37312.1"/>
    <property type="molecule type" value="Genomic_DNA"/>
</dbReference>
<reference evidence="2" key="1">
    <citation type="submission" date="2023-04" db="EMBL/GenBank/DDBJ databases">
        <title>Phytophthora lilii NBRC 32176.</title>
        <authorList>
            <person name="Ichikawa N."/>
            <person name="Sato H."/>
            <person name="Tonouchi N."/>
        </authorList>
    </citation>
    <scope>NUCLEOTIDE SEQUENCE</scope>
    <source>
        <strain evidence="2">NBRC 32176</strain>
    </source>
</reference>
<feature type="compositionally biased region" description="Basic and acidic residues" evidence="1">
    <location>
        <begin position="352"/>
        <end position="361"/>
    </location>
</feature>
<feature type="region of interest" description="Disordered" evidence="1">
    <location>
        <begin position="191"/>
        <end position="402"/>
    </location>
</feature>
<comment type="caution">
    <text evidence="2">The sequence shown here is derived from an EMBL/GenBank/DDBJ whole genome shotgun (WGS) entry which is preliminary data.</text>
</comment>
<feature type="compositionally biased region" description="Polar residues" evidence="1">
    <location>
        <begin position="283"/>
        <end position="295"/>
    </location>
</feature>
<feature type="compositionally biased region" description="Low complexity" evidence="1">
    <location>
        <begin position="14"/>
        <end position="35"/>
    </location>
</feature>
<evidence type="ECO:0000313" key="3">
    <source>
        <dbReference type="Proteomes" id="UP001165083"/>
    </source>
</evidence>
<dbReference type="AlphaFoldDB" id="A0A9W7CPD4"/>
<accession>A0A9W7CPD4</accession>
<keyword evidence="3" id="KW-1185">Reference proteome</keyword>
<feature type="region of interest" description="Disordered" evidence="1">
    <location>
        <begin position="1"/>
        <end position="86"/>
    </location>
</feature>
<feature type="compositionally biased region" description="Polar residues" evidence="1">
    <location>
        <begin position="365"/>
        <end position="377"/>
    </location>
</feature>
<protein>
    <submittedName>
        <fullName evidence="2">Unnamed protein product</fullName>
    </submittedName>
</protein>
<name>A0A9W7CPD4_9STRA</name>
<feature type="compositionally biased region" description="Basic and acidic residues" evidence="1">
    <location>
        <begin position="55"/>
        <end position="79"/>
    </location>
</feature>
<proteinExistence type="predicted"/>
<feature type="compositionally biased region" description="Low complexity" evidence="1">
    <location>
        <begin position="108"/>
        <end position="119"/>
    </location>
</feature>
<sequence>MLMRARSAGQLTTGSGARSGSRRGPSSSLLSASPSQEPGNDGQELARSLTSYLEYKAHEETRRNDRVARAVTAREDETRSLLALSSSEREGRSNILHLSDHASIASVPASPVAKSVTSSRQGSLQRRDSSDSGAFLAELESELYADVSSSNIDSTSTRQLVSDRLGKHDSLFSEISEADSDALANLERELERSVEVAPTTTRQTKASSKTTAHRAGAQDPPTAGIVPKEPSRTAQDSAPKPAAVTRTKSSRQASKRARSEISEADSDALADLERELEQGVELISSQTRQETTSAKVPTPARRKTPTASKKPSRTAQDSAPKPAAVTRTKRSRQASKRARSEISEADSDALADLERELERSVEVAPTTTRQNKASSKTTAHRAGAQDPPTAGIFTAGVKACEE</sequence>
<feature type="compositionally biased region" description="Basic residues" evidence="1">
    <location>
        <begin position="327"/>
        <end position="337"/>
    </location>
</feature>
<feature type="compositionally biased region" description="Polar residues" evidence="1">
    <location>
        <begin position="198"/>
        <end position="210"/>
    </location>
</feature>
<evidence type="ECO:0000256" key="1">
    <source>
        <dbReference type="SAM" id="MobiDB-lite"/>
    </source>
</evidence>
<organism evidence="2 3">
    <name type="scientific">Phytophthora lilii</name>
    <dbReference type="NCBI Taxonomy" id="2077276"/>
    <lineage>
        <taxon>Eukaryota</taxon>
        <taxon>Sar</taxon>
        <taxon>Stramenopiles</taxon>
        <taxon>Oomycota</taxon>
        <taxon>Peronosporomycetes</taxon>
        <taxon>Peronosporales</taxon>
        <taxon>Peronosporaceae</taxon>
        <taxon>Phytophthora</taxon>
    </lineage>
</organism>
<feature type="compositionally biased region" description="Polar residues" evidence="1">
    <location>
        <begin position="305"/>
        <end position="317"/>
    </location>
</feature>
<feature type="region of interest" description="Disordered" evidence="1">
    <location>
        <begin position="108"/>
        <end position="131"/>
    </location>
</feature>
<gene>
    <name evidence="2" type="ORF">Plil01_001571500</name>
</gene>